<dbReference type="PANTHER" id="PTHR21043">
    <property type="entry name" value="IOJAP SUPERFAMILY ORTHOLOG"/>
    <property type="match status" value="1"/>
</dbReference>
<evidence type="ECO:0000256" key="1">
    <source>
        <dbReference type="ARBA" id="ARBA00010574"/>
    </source>
</evidence>
<dbReference type="InterPro" id="IPR004394">
    <property type="entry name" value="Iojap/RsfS/C7orf30"/>
</dbReference>
<evidence type="ECO:0000313" key="4">
    <source>
        <dbReference type="Proteomes" id="UP000461585"/>
    </source>
</evidence>
<sequence>MSQNLSTLEKLKIASDAIKDKKGEDVRILDIRGLSVLADYFIIAHGNNVNHVQAMVDAVDEKLSKAGVEPKNVEGAKSGGWTLMDYTDFIVHVFGKQERMFYDLEKLWTDGKEVIDL</sequence>
<comment type="function">
    <text evidence="2">Functions as a ribosomal silencing factor. Interacts with ribosomal protein uL14 (rplN), blocking formation of intersubunit bridge B8. Prevents association of the 30S and 50S ribosomal subunits and the formation of functional ribosomes, thus repressing translation.</text>
</comment>
<keyword evidence="2" id="KW-0678">Repressor</keyword>
<dbReference type="InterPro" id="IPR043519">
    <property type="entry name" value="NT_sf"/>
</dbReference>
<dbReference type="GO" id="GO:0043023">
    <property type="term" value="F:ribosomal large subunit binding"/>
    <property type="evidence" value="ECO:0007669"/>
    <property type="project" value="TreeGrafter"/>
</dbReference>
<accession>A0A7X5HWG3</accession>
<dbReference type="GO" id="GO:0090071">
    <property type="term" value="P:negative regulation of ribosome biogenesis"/>
    <property type="evidence" value="ECO:0007669"/>
    <property type="project" value="UniProtKB-UniRule"/>
</dbReference>
<comment type="subcellular location">
    <subcellularLocation>
        <location evidence="2">Cytoplasm</location>
    </subcellularLocation>
</comment>
<reference evidence="3 4" key="1">
    <citation type="submission" date="2020-01" db="EMBL/GenBank/DDBJ databases">
        <title>Anaeroalcalibacter tamaniensis gen. nov., sp. nov., moderately halophilic strictly anaerobic fermenter bacterium from mud volcano of Taman peninsula.</title>
        <authorList>
            <person name="Frolova A."/>
            <person name="Merkel A.Y."/>
            <person name="Slobodkin A.I."/>
        </authorList>
    </citation>
    <scope>NUCLEOTIDE SEQUENCE [LARGE SCALE GENOMIC DNA]</scope>
    <source>
        <strain evidence="3 4">F-3ap</strain>
    </source>
</reference>
<dbReference type="GO" id="GO:0005737">
    <property type="term" value="C:cytoplasm"/>
    <property type="evidence" value="ECO:0007669"/>
    <property type="project" value="UniProtKB-SubCell"/>
</dbReference>
<gene>
    <name evidence="2 3" type="primary">rsfS</name>
    <name evidence="3" type="ORF">GXN74_09250</name>
</gene>
<protein>
    <recommendedName>
        <fullName evidence="2">Ribosomal silencing factor RsfS</fullName>
    </recommendedName>
</protein>
<keyword evidence="2" id="KW-0810">Translation regulation</keyword>
<proteinExistence type="inferred from homology"/>
<evidence type="ECO:0000313" key="3">
    <source>
        <dbReference type="EMBL" id="NDL67925.1"/>
    </source>
</evidence>
<dbReference type="PANTHER" id="PTHR21043:SF0">
    <property type="entry name" value="MITOCHONDRIAL ASSEMBLY OF RIBOSOMAL LARGE SUBUNIT PROTEIN 1"/>
    <property type="match status" value="1"/>
</dbReference>
<name>A0A7X5HWG3_9FIRM</name>
<dbReference type="Pfam" id="PF02410">
    <property type="entry name" value="RsfS"/>
    <property type="match status" value="1"/>
</dbReference>
<dbReference type="EMBL" id="JAAEEH010000024">
    <property type="protein sequence ID" value="NDL67925.1"/>
    <property type="molecule type" value="Genomic_DNA"/>
</dbReference>
<dbReference type="GO" id="GO:0017148">
    <property type="term" value="P:negative regulation of translation"/>
    <property type="evidence" value="ECO:0007669"/>
    <property type="project" value="UniProtKB-UniRule"/>
</dbReference>
<dbReference type="HAMAP" id="MF_01477">
    <property type="entry name" value="Iojap_RsfS"/>
    <property type="match status" value="1"/>
</dbReference>
<keyword evidence="4" id="KW-1185">Reference proteome</keyword>
<dbReference type="NCBIfam" id="TIGR00090">
    <property type="entry name" value="rsfS_iojap_ybeB"/>
    <property type="match status" value="1"/>
</dbReference>
<dbReference type="GO" id="GO:0042256">
    <property type="term" value="P:cytosolic ribosome assembly"/>
    <property type="evidence" value="ECO:0007669"/>
    <property type="project" value="UniProtKB-UniRule"/>
</dbReference>
<comment type="caution">
    <text evidence="3">The sequence shown here is derived from an EMBL/GenBank/DDBJ whole genome shotgun (WGS) entry which is preliminary data.</text>
</comment>
<keyword evidence="2" id="KW-0963">Cytoplasm</keyword>
<organism evidence="3 4">
    <name type="scientific">Anaerotalea alkaliphila</name>
    <dbReference type="NCBI Taxonomy" id="2662126"/>
    <lineage>
        <taxon>Bacteria</taxon>
        <taxon>Bacillati</taxon>
        <taxon>Bacillota</taxon>
        <taxon>Clostridia</taxon>
        <taxon>Eubacteriales</taxon>
        <taxon>Anaerotalea</taxon>
    </lineage>
</organism>
<dbReference type="Proteomes" id="UP000461585">
    <property type="component" value="Unassembled WGS sequence"/>
</dbReference>
<comment type="similarity">
    <text evidence="1 2">Belongs to the Iojap/RsfS family.</text>
</comment>
<evidence type="ECO:0000256" key="2">
    <source>
        <dbReference type="HAMAP-Rule" id="MF_01477"/>
    </source>
</evidence>
<dbReference type="AlphaFoldDB" id="A0A7X5HWG3"/>
<dbReference type="RefSeq" id="WP_162370649.1">
    <property type="nucleotide sequence ID" value="NZ_JAAEEH010000024.1"/>
</dbReference>
<dbReference type="SUPFAM" id="SSF81301">
    <property type="entry name" value="Nucleotidyltransferase"/>
    <property type="match status" value="1"/>
</dbReference>
<comment type="subunit">
    <text evidence="2">Interacts with ribosomal protein uL14 (rplN).</text>
</comment>
<dbReference type="Gene3D" id="3.30.460.10">
    <property type="entry name" value="Beta Polymerase, domain 2"/>
    <property type="match status" value="1"/>
</dbReference>